<feature type="region of interest" description="Disordered" evidence="1">
    <location>
        <begin position="53"/>
        <end position="77"/>
    </location>
</feature>
<dbReference type="EMBL" id="JAAARO010000010">
    <property type="protein sequence ID" value="KAF5741026.1"/>
    <property type="molecule type" value="Genomic_DNA"/>
</dbReference>
<name>A0A7J7D4P1_TRIWF</name>
<organism evidence="2 3">
    <name type="scientific">Tripterygium wilfordii</name>
    <name type="common">Thunder God vine</name>
    <dbReference type="NCBI Taxonomy" id="458696"/>
    <lineage>
        <taxon>Eukaryota</taxon>
        <taxon>Viridiplantae</taxon>
        <taxon>Streptophyta</taxon>
        <taxon>Embryophyta</taxon>
        <taxon>Tracheophyta</taxon>
        <taxon>Spermatophyta</taxon>
        <taxon>Magnoliopsida</taxon>
        <taxon>eudicotyledons</taxon>
        <taxon>Gunneridae</taxon>
        <taxon>Pentapetalae</taxon>
        <taxon>rosids</taxon>
        <taxon>fabids</taxon>
        <taxon>Celastrales</taxon>
        <taxon>Celastraceae</taxon>
        <taxon>Tripterygium</taxon>
    </lineage>
</organism>
<dbReference type="PANTHER" id="PTHR36336:SF1">
    <property type="entry name" value="OS09G0560400 PROTEIN"/>
    <property type="match status" value="1"/>
</dbReference>
<evidence type="ECO:0000256" key="1">
    <source>
        <dbReference type="SAM" id="MobiDB-lite"/>
    </source>
</evidence>
<protein>
    <submittedName>
        <fullName evidence="2">Structural polyprotein</fullName>
    </submittedName>
</protein>
<feature type="compositionally biased region" description="Polar residues" evidence="1">
    <location>
        <begin position="65"/>
        <end position="74"/>
    </location>
</feature>
<dbReference type="AlphaFoldDB" id="A0A7J7D4P1"/>
<sequence>MGLFECLMSLTGQSSENAVKQKFLLGKKTGDAKYRCSETGYRIPFKCIEIEDGSKDANGKKSRNGRSTLETSDSNFERHRSLVDDSPTIEGKSQAYITYRSCIPAVNEEKLSVLGFEMWILSLECEARLFPNIFSCGQPLVQVAGILATCA</sequence>
<comment type="caution">
    <text evidence="2">The sequence shown here is derived from an EMBL/GenBank/DDBJ whole genome shotgun (WGS) entry which is preliminary data.</text>
</comment>
<dbReference type="PANTHER" id="PTHR36336">
    <property type="entry name" value="OS09G0560400 PROTEIN"/>
    <property type="match status" value="1"/>
</dbReference>
<evidence type="ECO:0000313" key="2">
    <source>
        <dbReference type="EMBL" id="KAF5741026.1"/>
    </source>
</evidence>
<proteinExistence type="predicted"/>
<gene>
    <name evidence="2" type="ORF">HS088_TW10G00021</name>
</gene>
<dbReference type="InParanoid" id="A0A7J7D4P1"/>
<dbReference type="Proteomes" id="UP000593562">
    <property type="component" value="Unassembled WGS sequence"/>
</dbReference>
<evidence type="ECO:0000313" key="3">
    <source>
        <dbReference type="Proteomes" id="UP000593562"/>
    </source>
</evidence>
<keyword evidence="3" id="KW-1185">Reference proteome</keyword>
<accession>A0A7J7D4P1</accession>
<reference evidence="2 3" key="1">
    <citation type="journal article" date="2020" name="Nat. Commun.">
        <title>Genome of Tripterygium wilfordii and identification of cytochrome P450 involved in triptolide biosynthesis.</title>
        <authorList>
            <person name="Tu L."/>
            <person name="Su P."/>
            <person name="Zhang Z."/>
            <person name="Gao L."/>
            <person name="Wang J."/>
            <person name="Hu T."/>
            <person name="Zhou J."/>
            <person name="Zhang Y."/>
            <person name="Zhao Y."/>
            <person name="Liu Y."/>
            <person name="Song Y."/>
            <person name="Tong Y."/>
            <person name="Lu Y."/>
            <person name="Yang J."/>
            <person name="Xu C."/>
            <person name="Jia M."/>
            <person name="Peters R.J."/>
            <person name="Huang L."/>
            <person name="Gao W."/>
        </authorList>
    </citation>
    <scope>NUCLEOTIDE SEQUENCE [LARGE SCALE GENOMIC DNA]</scope>
    <source>
        <strain evidence="3">cv. XIE 37</strain>
        <tissue evidence="2">Leaf</tissue>
    </source>
</reference>